<comment type="function">
    <text evidence="6">Toxic component of a toxin-antitoxin (TA) system. An RNase.</text>
</comment>
<keyword evidence="6" id="KW-0800">Toxin</keyword>
<keyword evidence="3 6" id="KW-0479">Metal-binding</keyword>
<dbReference type="InterPro" id="IPR022907">
    <property type="entry name" value="VapC_family"/>
</dbReference>
<evidence type="ECO:0000259" key="7">
    <source>
        <dbReference type="Pfam" id="PF01850"/>
    </source>
</evidence>
<accession>A0A4R6RDG6</accession>
<dbReference type="GO" id="GO:0090729">
    <property type="term" value="F:toxin activity"/>
    <property type="evidence" value="ECO:0007669"/>
    <property type="project" value="UniProtKB-KW"/>
</dbReference>
<dbReference type="Gene3D" id="3.40.50.1010">
    <property type="entry name" value="5'-nuclease"/>
    <property type="match status" value="1"/>
</dbReference>
<dbReference type="EMBL" id="SNXY01000008">
    <property type="protein sequence ID" value="TDP84182.1"/>
    <property type="molecule type" value="Genomic_DNA"/>
</dbReference>
<dbReference type="Proteomes" id="UP000294547">
    <property type="component" value="Unassembled WGS sequence"/>
</dbReference>
<evidence type="ECO:0000256" key="5">
    <source>
        <dbReference type="ARBA" id="ARBA00022842"/>
    </source>
</evidence>
<dbReference type="GO" id="GO:0000287">
    <property type="term" value="F:magnesium ion binding"/>
    <property type="evidence" value="ECO:0007669"/>
    <property type="project" value="UniProtKB-UniRule"/>
</dbReference>
<feature type="binding site" evidence="6">
    <location>
        <position position="97"/>
    </location>
    <ligand>
        <name>Mg(2+)</name>
        <dbReference type="ChEBI" id="CHEBI:18420"/>
    </ligand>
</feature>
<dbReference type="GO" id="GO:0016787">
    <property type="term" value="F:hydrolase activity"/>
    <property type="evidence" value="ECO:0007669"/>
    <property type="project" value="UniProtKB-KW"/>
</dbReference>
<evidence type="ECO:0000256" key="3">
    <source>
        <dbReference type="ARBA" id="ARBA00022723"/>
    </source>
</evidence>
<evidence type="ECO:0000256" key="1">
    <source>
        <dbReference type="ARBA" id="ARBA00022649"/>
    </source>
</evidence>
<sequence length="130" mass="14605">MIVVDSSVWIDHFNDRRDEPAVRTFRAIADPTEVLVGDIILLELLRGARGDRHAARLAAVLEAFETRSMLDARGAVLAARNDRFLREKGVTLRKLPDLVIASFCMDGGHDLLTKDRDFLPFAEHLGLRLL</sequence>
<gene>
    <name evidence="6" type="primary">vapC</name>
    <name evidence="8" type="ORF">EDD54_2786</name>
</gene>
<keyword evidence="5 6" id="KW-0460">Magnesium</keyword>
<proteinExistence type="inferred from homology"/>
<dbReference type="InterPro" id="IPR051749">
    <property type="entry name" value="PINc/VapC_TA_RNase"/>
</dbReference>
<organism evidence="8 9">
    <name type="scientific">Oharaeibacter diazotrophicus</name>
    <dbReference type="NCBI Taxonomy" id="1920512"/>
    <lineage>
        <taxon>Bacteria</taxon>
        <taxon>Pseudomonadati</taxon>
        <taxon>Pseudomonadota</taxon>
        <taxon>Alphaproteobacteria</taxon>
        <taxon>Hyphomicrobiales</taxon>
        <taxon>Pleomorphomonadaceae</taxon>
        <taxon>Oharaeibacter</taxon>
    </lineage>
</organism>
<protein>
    <recommendedName>
        <fullName evidence="6">Ribonuclease VapC</fullName>
        <shortName evidence="6">RNase VapC</shortName>
        <ecNumber evidence="6">3.1.-.-</ecNumber>
    </recommendedName>
    <alternativeName>
        <fullName evidence="6">Toxin VapC</fullName>
    </alternativeName>
</protein>
<evidence type="ECO:0000256" key="4">
    <source>
        <dbReference type="ARBA" id="ARBA00022801"/>
    </source>
</evidence>
<dbReference type="AlphaFoldDB" id="A0A4R6RDG6"/>
<dbReference type="PANTHER" id="PTHR42740">
    <property type="entry name" value="RIBONUCLEASE VAPC3"/>
    <property type="match status" value="1"/>
</dbReference>
<keyword evidence="1 6" id="KW-1277">Toxin-antitoxin system</keyword>
<feature type="binding site" evidence="6">
    <location>
        <position position="5"/>
    </location>
    <ligand>
        <name>Mg(2+)</name>
        <dbReference type="ChEBI" id="CHEBI:18420"/>
    </ligand>
</feature>
<comment type="cofactor">
    <cofactor evidence="6">
        <name>Mg(2+)</name>
        <dbReference type="ChEBI" id="CHEBI:18420"/>
    </cofactor>
</comment>
<evidence type="ECO:0000313" key="9">
    <source>
        <dbReference type="Proteomes" id="UP000294547"/>
    </source>
</evidence>
<feature type="domain" description="PIN" evidence="7">
    <location>
        <begin position="2"/>
        <end position="118"/>
    </location>
</feature>
<dbReference type="SUPFAM" id="SSF88723">
    <property type="entry name" value="PIN domain-like"/>
    <property type="match status" value="1"/>
</dbReference>
<comment type="similarity">
    <text evidence="6">Belongs to the PINc/VapC protein family.</text>
</comment>
<keyword evidence="9" id="KW-1185">Reference proteome</keyword>
<reference evidence="8 9" key="1">
    <citation type="submission" date="2019-03" db="EMBL/GenBank/DDBJ databases">
        <title>Genomic Encyclopedia of Type Strains, Phase IV (KMG-IV): sequencing the most valuable type-strain genomes for metagenomic binning, comparative biology and taxonomic classification.</title>
        <authorList>
            <person name="Goeker M."/>
        </authorList>
    </citation>
    <scope>NUCLEOTIDE SEQUENCE [LARGE SCALE GENOMIC DNA]</scope>
    <source>
        <strain evidence="8 9">DSM 102969</strain>
    </source>
</reference>
<dbReference type="RefSeq" id="WP_126540126.1">
    <property type="nucleotide sequence ID" value="NZ_BSPM01000002.1"/>
</dbReference>
<evidence type="ECO:0000313" key="8">
    <source>
        <dbReference type="EMBL" id="TDP84182.1"/>
    </source>
</evidence>
<dbReference type="EC" id="3.1.-.-" evidence="6"/>
<dbReference type="HAMAP" id="MF_00265">
    <property type="entry name" value="VapC_Nob1"/>
    <property type="match status" value="1"/>
</dbReference>
<dbReference type="InterPro" id="IPR002716">
    <property type="entry name" value="PIN_dom"/>
</dbReference>
<dbReference type="OrthoDB" id="9811788at2"/>
<evidence type="ECO:0000256" key="6">
    <source>
        <dbReference type="HAMAP-Rule" id="MF_00265"/>
    </source>
</evidence>
<name>A0A4R6RDG6_9HYPH</name>
<dbReference type="GO" id="GO:0004540">
    <property type="term" value="F:RNA nuclease activity"/>
    <property type="evidence" value="ECO:0007669"/>
    <property type="project" value="InterPro"/>
</dbReference>
<dbReference type="Pfam" id="PF01850">
    <property type="entry name" value="PIN"/>
    <property type="match status" value="1"/>
</dbReference>
<dbReference type="PANTHER" id="PTHR42740:SF1">
    <property type="entry name" value="RIBONUCLEASE VAPC3"/>
    <property type="match status" value="1"/>
</dbReference>
<comment type="caution">
    <text evidence="8">The sequence shown here is derived from an EMBL/GenBank/DDBJ whole genome shotgun (WGS) entry which is preliminary data.</text>
</comment>
<keyword evidence="2 6" id="KW-0540">Nuclease</keyword>
<keyword evidence="4 6" id="KW-0378">Hydrolase</keyword>
<dbReference type="InterPro" id="IPR029060">
    <property type="entry name" value="PIN-like_dom_sf"/>
</dbReference>
<evidence type="ECO:0000256" key="2">
    <source>
        <dbReference type="ARBA" id="ARBA00022722"/>
    </source>
</evidence>